<dbReference type="Proteomes" id="UP000623129">
    <property type="component" value="Unassembled WGS sequence"/>
</dbReference>
<feature type="region of interest" description="Disordered" evidence="2">
    <location>
        <begin position="670"/>
        <end position="695"/>
    </location>
</feature>
<feature type="compositionally biased region" description="Basic and acidic residues" evidence="2">
    <location>
        <begin position="98"/>
        <end position="107"/>
    </location>
</feature>
<feature type="region of interest" description="Disordered" evidence="2">
    <location>
        <begin position="142"/>
        <end position="162"/>
    </location>
</feature>
<gene>
    <name evidence="3" type="ORF">FCM35_KLT13945</name>
</gene>
<dbReference type="AlphaFoldDB" id="A0A833QFM5"/>
<feature type="compositionally biased region" description="Basic residues" evidence="2">
    <location>
        <begin position="181"/>
        <end position="203"/>
    </location>
</feature>
<dbReference type="OrthoDB" id="9991317at2759"/>
<accession>A0A833QFM5</accession>
<evidence type="ECO:0000256" key="1">
    <source>
        <dbReference type="PROSITE-ProRule" id="PRU00339"/>
    </source>
</evidence>
<dbReference type="SUPFAM" id="SSF48452">
    <property type="entry name" value="TPR-like"/>
    <property type="match status" value="2"/>
</dbReference>
<evidence type="ECO:0000313" key="3">
    <source>
        <dbReference type="EMBL" id="KAF3321729.1"/>
    </source>
</evidence>
<dbReference type="GO" id="GO:0006383">
    <property type="term" value="P:transcription by RNA polymerase III"/>
    <property type="evidence" value="ECO:0007669"/>
    <property type="project" value="InterPro"/>
</dbReference>
<dbReference type="Gene3D" id="1.25.40.10">
    <property type="entry name" value="Tetratricopeptide repeat domain"/>
    <property type="match status" value="2"/>
</dbReference>
<evidence type="ECO:0000313" key="4">
    <source>
        <dbReference type="Proteomes" id="UP000623129"/>
    </source>
</evidence>
<dbReference type="InterPro" id="IPR019734">
    <property type="entry name" value="TPR_rpt"/>
</dbReference>
<comment type="caution">
    <text evidence="3">The sequence shown here is derived from an EMBL/GenBank/DDBJ whole genome shotgun (WGS) entry which is preliminary data.</text>
</comment>
<feature type="compositionally biased region" description="Basic and acidic residues" evidence="2">
    <location>
        <begin position="1"/>
        <end position="24"/>
    </location>
</feature>
<dbReference type="PANTHER" id="PTHR23082:SF0">
    <property type="entry name" value="GENERAL TRANSCRIPTION FACTOR 3C POLYPEPTIDE 3"/>
    <property type="match status" value="1"/>
</dbReference>
<reference evidence="3" key="1">
    <citation type="submission" date="2020-01" db="EMBL/GenBank/DDBJ databases">
        <title>Genome sequence of Kobresia littledalei, the first chromosome-level genome in the family Cyperaceae.</title>
        <authorList>
            <person name="Qu G."/>
        </authorList>
    </citation>
    <scope>NUCLEOTIDE SEQUENCE</scope>
    <source>
        <strain evidence="3">C.B.Clarke</strain>
        <tissue evidence="3">Leaf</tissue>
    </source>
</reference>
<dbReference type="PANTHER" id="PTHR23082">
    <property type="entry name" value="TRANSCRIPTION INITIATION FACTOR IIIC TFIIIC , POLYPEPTIDE 3-RELATED"/>
    <property type="match status" value="1"/>
</dbReference>
<protein>
    <submittedName>
        <fullName evidence="3">General transcription factor 3C polypeptide 3 isoform X4</fullName>
    </submittedName>
</protein>
<keyword evidence="4" id="KW-1185">Reference proteome</keyword>
<dbReference type="FunFam" id="1.25.40.10:FF:000413">
    <property type="entry name" value="General transcription factor 3C polypeptide 3"/>
    <property type="match status" value="1"/>
</dbReference>
<dbReference type="Pfam" id="PF13432">
    <property type="entry name" value="TPR_16"/>
    <property type="match status" value="1"/>
</dbReference>
<dbReference type="Pfam" id="PF13176">
    <property type="entry name" value="TPR_7"/>
    <property type="match status" value="1"/>
</dbReference>
<feature type="repeat" description="TPR" evidence="1">
    <location>
        <begin position="486"/>
        <end position="519"/>
    </location>
</feature>
<feature type="repeat" description="TPR" evidence="1">
    <location>
        <begin position="309"/>
        <end position="342"/>
    </location>
</feature>
<name>A0A833QFM5_9POAL</name>
<dbReference type="InterPro" id="IPR011990">
    <property type="entry name" value="TPR-like_helical_dom_sf"/>
</dbReference>
<dbReference type="PROSITE" id="PS50005">
    <property type="entry name" value="TPR"/>
    <property type="match status" value="3"/>
</dbReference>
<dbReference type="EMBL" id="SWLB01000026">
    <property type="protein sequence ID" value="KAF3321729.1"/>
    <property type="molecule type" value="Genomic_DNA"/>
</dbReference>
<sequence length="980" mass="112585">MDNRTRWRRVTRDGGDCALREKGRKDRARNGAGDGKWSRKQRTCLAMELDSVEMEVEAAPTEEQEEREEKGEHEKENGEEGDEKEAEDDEEEGEGEGEERCELKFGDGTDPIDLVQGAHDGVELYHRFERLEYEALAERKRKALQDQHQFPDREGPSKKPRQDEFLGATMEEIEEMMNFGFRRRRSRGSRGKKGRRKGSRKKLKPEVSRKIGDATLHYASGKYKEALPLLHEVVRLAPNVSDGYYLLGLIHDSLGDRKKAFNFHMIAAFFSRKDASLWKKLVAWSIEMGDVALVKHCLSKAIIADPDDVGLKFDGALLYFKAGEFLKAAELYEQILGVSPENVEARKMAAKMYRKCGRTEKGIQILEDYINADKQKSDLSVIDLLITLYMSNNAHTKALTQIEKYLATLESEKLPFHLEAKGTMCRAHLGDMGHAEVFLQHVPLEATKETIDVVAEVADSFFEMGKYDCSLKFYFKLECITDDPDGDLYKKIAQCYISLKERSKAIPFFYKALNKMEENVEIRLTIACILLEEGKEDETIFLLSPPSNSENLNSQSKSWWLNGQIKIQLARIYNSKGMLESFANTIFSSVRDTLIIESINQKVRPTKKVPKHVLIERKSLLPQQEPDSVFHGFRPLATPPELHKANRAKKLLQKRADLKEQKKVAAIASGLEWHSDDSDEEEPQRREKQEPPLPGFLQKQENHQLLVDLCKALASLHRYWEALEIINKTLKVAHDDIFSSQRKEELRSLGAQIAYGMTDPKHGFDYVKYIVQQHPYSNAAWNCYYKVVSRLEDRYSRHNKFIRYMRNIRNDCIQPIIISGHQFNSLSQHQAATADYLEAYKIQPDNPLINLCVGTSLINLALGFRLKNKHHCILQGFAFLYKYLRLCDNSQEAFYNIARAYHHVGLVTLAASYYEKVLAMKEKNEPVPKLPYEKPLPDQQDSKSNYCDLRREAAYNLHLIYKKSGAVDLARQILKNHCTV</sequence>
<dbReference type="Pfam" id="PF14559">
    <property type="entry name" value="TPR_19"/>
    <property type="match status" value="1"/>
</dbReference>
<proteinExistence type="predicted"/>
<feature type="repeat" description="TPR" evidence="1">
    <location>
        <begin position="891"/>
        <end position="924"/>
    </location>
</feature>
<feature type="compositionally biased region" description="Acidic residues" evidence="2">
    <location>
        <begin position="50"/>
        <end position="66"/>
    </location>
</feature>
<dbReference type="SMART" id="SM00028">
    <property type="entry name" value="TPR"/>
    <property type="match status" value="7"/>
</dbReference>
<feature type="region of interest" description="Disordered" evidence="2">
    <location>
        <begin position="180"/>
        <end position="207"/>
    </location>
</feature>
<keyword evidence="1" id="KW-0802">TPR repeat</keyword>
<dbReference type="InterPro" id="IPR039340">
    <property type="entry name" value="Tfc4/TFIIIC-102/Sfc4"/>
</dbReference>
<feature type="region of interest" description="Disordered" evidence="2">
    <location>
        <begin position="1"/>
        <end position="112"/>
    </location>
</feature>
<feature type="compositionally biased region" description="Basic and acidic residues" evidence="2">
    <location>
        <begin position="67"/>
        <end position="78"/>
    </location>
</feature>
<organism evidence="3 4">
    <name type="scientific">Carex littledalei</name>
    <dbReference type="NCBI Taxonomy" id="544730"/>
    <lineage>
        <taxon>Eukaryota</taxon>
        <taxon>Viridiplantae</taxon>
        <taxon>Streptophyta</taxon>
        <taxon>Embryophyta</taxon>
        <taxon>Tracheophyta</taxon>
        <taxon>Spermatophyta</taxon>
        <taxon>Magnoliopsida</taxon>
        <taxon>Liliopsida</taxon>
        <taxon>Poales</taxon>
        <taxon>Cyperaceae</taxon>
        <taxon>Cyperoideae</taxon>
        <taxon>Cariceae</taxon>
        <taxon>Carex</taxon>
        <taxon>Carex subgen. Euthyceras</taxon>
    </lineage>
</organism>
<dbReference type="GO" id="GO:0000127">
    <property type="term" value="C:transcription factor TFIIIC complex"/>
    <property type="evidence" value="ECO:0007669"/>
    <property type="project" value="TreeGrafter"/>
</dbReference>
<feature type="compositionally biased region" description="Acidic residues" evidence="2">
    <location>
        <begin position="79"/>
        <end position="97"/>
    </location>
</feature>
<evidence type="ECO:0000256" key="2">
    <source>
        <dbReference type="SAM" id="MobiDB-lite"/>
    </source>
</evidence>